<feature type="transmembrane region" description="Helical" evidence="1">
    <location>
        <begin position="12"/>
        <end position="36"/>
    </location>
</feature>
<gene>
    <name evidence="2" type="ORF">TVY486_0904570</name>
</gene>
<keyword evidence="1" id="KW-1133">Transmembrane helix</keyword>
<keyword evidence="1" id="KW-0812">Transmembrane</keyword>
<keyword evidence="1" id="KW-0472">Membrane</keyword>
<dbReference type="AlphaFoldDB" id="G0U2Y2"/>
<protein>
    <submittedName>
        <fullName evidence="2">Uncharacterized protein</fullName>
    </submittedName>
</protein>
<evidence type="ECO:0000313" key="2">
    <source>
        <dbReference type="EMBL" id="CCC50636.1"/>
    </source>
</evidence>
<name>G0U2Y2_TRYVY</name>
<reference evidence="2" key="1">
    <citation type="journal article" date="2012" name="Proc. Natl. Acad. Sci. U.S.A.">
        <title>Antigenic diversity is generated by distinct evolutionary mechanisms in African trypanosome species.</title>
        <authorList>
            <person name="Jackson A.P."/>
            <person name="Berry A."/>
            <person name="Aslett M."/>
            <person name="Allison H.C."/>
            <person name="Burton P."/>
            <person name="Vavrova-Anderson J."/>
            <person name="Brown R."/>
            <person name="Browne H."/>
            <person name="Corton N."/>
            <person name="Hauser H."/>
            <person name="Gamble J."/>
            <person name="Gilderthorp R."/>
            <person name="Marcello L."/>
            <person name="McQuillan J."/>
            <person name="Otto T.D."/>
            <person name="Quail M.A."/>
            <person name="Sanders M.J."/>
            <person name="van Tonder A."/>
            <person name="Ginger M.L."/>
            <person name="Field M.C."/>
            <person name="Barry J.D."/>
            <person name="Hertz-Fowler C."/>
            <person name="Berriman M."/>
        </authorList>
    </citation>
    <scope>NUCLEOTIDE SEQUENCE</scope>
    <source>
        <strain evidence="2">Y486</strain>
    </source>
</reference>
<sequence length="111" mass="12924">MTAKELPLDFRLLRLSHLSPFFFTVVVWALTAFPLLNSPLKEHFWWCFKTYLCFPTPKHGSYNHSICKNHVHVSVYLRFIGYIFAHFVQWSSLSAYSLQSTQLKGAEAGRV</sequence>
<evidence type="ECO:0000256" key="1">
    <source>
        <dbReference type="SAM" id="Phobius"/>
    </source>
</evidence>
<proteinExistence type="predicted"/>
<organism evidence="2">
    <name type="scientific">Trypanosoma vivax (strain Y486)</name>
    <dbReference type="NCBI Taxonomy" id="1055687"/>
    <lineage>
        <taxon>Eukaryota</taxon>
        <taxon>Discoba</taxon>
        <taxon>Euglenozoa</taxon>
        <taxon>Kinetoplastea</taxon>
        <taxon>Metakinetoplastina</taxon>
        <taxon>Trypanosomatida</taxon>
        <taxon>Trypanosomatidae</taxon>
        <taxon>Trypanosoma</taxon>
        <taxon>Duttonella</taxon>
    </lineage>
</organism>
<dbReference type="EMBL" id="HE573025">
    <property type="protein sequence ID" value="CCC50636.1"/>
    <property type="molecule type" value="Genomic_DNA"/>
</dbReference>
<accession>G0U2Y2</accession>
<dbReference type="VEuPathDB" id="TriTrypDB:TvY486_0904570"/>